<evidence type="ECO:0000256" key="3">
    <source>
        <dbReference type="PROSITE-ProRule" id="PRU00339"/>
    </source>
</evidence>
<dbReference type="InterPro" id="IPR019734">
    <property type="entry name" value="TPR_rpt"/>
</dbReference>
<dbReference type="InterPro" id="IPR011990">
    <property type="entry name" value="TPR-like_helical_dom_sf"/>
</dbReference>
<dbReference type="PANTHER" id="PTHR44858:SF1">
    <property type="entry name" value="UDP-N-ACETYLGLUCOSAMINE--PEPTIDE N-ACETYLGLUCOSAMINYLTRANSFERASE SPINDLY-RELATED"/>
    <property type="match status" value="1"/>
</dbReference>
<dbReference type="SMART" id="SM00028">
    <property type="entry name" value="TPR"/>
    <property type="match status" value="3"/>
</dbReference>
<comment type="caution">
    <text evidence="4">The sequence shown here is derived from an EMBL/GenBank/DDBJ whole genome shotgun (WGS) entry which is preliminary data.</text>
</comment>
<dbReference type="SUPFAM" id="SSF48452">
    <property type="entry name" value="TPR-like"/>
    <property type="match status" value="1"/>
</dbReference>
<reference evidence="4 5" key="1">
    <citation type="submission" date="2020-03" db="EMBL/GenBank/DDBJ databases">
        <title>Genomic Encyclopedia of Type Strains, Phase IV (KMG-IV): sequencing the most valuable type-strain genomes for metagenomic binning, comparative biology and taxonomic classification.</title>
        <authorList>
            <person name="Goeker M."/>
        </authorList>
    </citation>
    <scope>NUCLEOTIDE SEQUENCE [LARGE SCALE GENOMIC DNA]</scope>
    <source>
        <strain evidence="4 5">DSM 102865</strain>
    </source>
</reference>
<dbReference type="EMBL" id="JAASQJ010000004">
    <property type="protein sequence ID" value="NIJ55041.1"/>
    <property type="molecule type" value="Genomic_DNA"/>
</dbReference>
<dbReference type="PROSITE" id="PS50005">
    <property type="entry name" value="TPR"/>
    <property type="match status" value="1"/>
</dbReference>
<organism evidence="4 5">
    <name type="scientific">Dyadobacter arcticus</name>
    <dbReference type="NCBI Taxonomy" id="1078754"/>
    <lineage>
        <taxon>Bacteria</taxon>
        <taxon>Pseudomonadati</taxon>
        <taxon>Bacteroidota</taxon>
        <taxon>Cytophagia</taxon>
        <taxon>Cytophagales</taxon>
        <taxon>Spirosomataceae</taxon>
        <taxon>Dyadobacter</taxon>
    </lineage>
</organism>
<gene>
    <name evidence="4" type="ORF">FHS68_004228</name>
</gene>
<evidence type="ECO:0000256" key="2">
    <source>
        <dbReference type="ARBA" id="ARBA00022803"/>
    </source>
</evidence>
<evidence type="ECO:0000256" key="1">
    <source>
        <dbReference type="ARBA" id="ARBA00022737"/>
    </source>
</evidence>
<keyword evidence="5" id="KW-1185">Reference proteome</keyword>
<evidence type="ECO:0000313" key="5">
    <source>
        <dbReference type="Proteomes" id="UP001179181"/>
    </source>
</evidence>
<keyword evidence="1" id="KW-0677">Repeat</keyword>
<name>A0ABX0UVS3_9BACT</name>
<feature type="repeat" description="TPR" evidence="3">
    <location>
        <begin position="66"/>
        <end position="99"/>
    </location>
</feature>
<dbReference type="PANTHER" id="PTHR44858">
    <property type="entry name" value="TETRATRICOPEPTIDE REPEAT PROTEIN 6"/>
    <property type="match status" value="1"/>
</dbReference>
<dbReference type="Gene3D" id="1.25.40.10">
    <property type="entry name" value="Tetratricopeptide repeat domain"/>
    <property type="match status" value="1"/>
</dbReference>
<dbReference type="InterPro" id="IPR050498">
    <property type="entry name" value="Ycf3"/>
</dbReference>
<accession>A0ABX0UVS3</accession>
<keyword evidence="2 3" id="KW-0802">TPR repeat</keyword>
<protein>
    <submittedName>
        <fullName evidence="4">Tetratricopeptide (TPR) repeat protein</fullName>
    </submittedName>
</protein>
<dbReference type="Proteomes" id="UP001179181">
    <property type="component" value="Unassembled WGS sequence"/>
</dbReference>
<proteinExistence type="predicted"/>
<sequence length="272" mass="31782">MKIILIALLLTTYTDLLAQQKPYCSSKSVQDSLFQHYSRRAHEFGLEDMRWVQTFDTLIAICPNISEAYQERALAYVLSGNVVKVFENIDKAVELEPRRWLPYRGYLHCIFAKQYEKGIADFEAAEMMMPNAFTMDHSFSFFMAMAHTGLKNYEKAESYFLKDIATQKRGEGQNDIHYNTLLYFGIMHYLNNDLDKAEIRLRECLQLYEQHPTANYYMALILKATGDKQNQVYFEKAKQYLNDGYKINEPNSYLVPYPLQVTPADLDTEEKN</sequence>
<dbReference type="RefSeq" id="WP_167274248.1">
    <property type="nucleotide sequence ID" value="NZ_JAASQJ010000004.1"/>
</dbReference>
<evidence type="ECO:0000313" key="4">
    <source>
        <dbReference type="EMBL" id="NIJ55041.1"/>
    </source>
</evidence>